<comment type="catalytic activity">
    <reaction evidence="5">
        <text>(5R)-5-hydroxy-L-lysine + GTP = (5R)-5-phosphooxy-L-lysine + GDP + H(+)</text>
        <dbReference type="Rhea" id="RHEA:19049"/>
        <dbReference type="ChEBI" id="CHEBI:15378"/>
        <dbReference type="ChEBI" id="CHEBI:37565"/>
        <dbReference type="ChEBI" id="CHEBI:57882"/>
        <dbReference type="ChEBI" id="CHEBI:58189"/>
        <dbReference type="ChEBI" id="CHEBI:58357"/>
        <dbReference type="EC" id="2.7.1.81"/>
    </reaction>
</comment>
<evidence type="ECO:0000256" key="3">
    <source>
        <dbReference type="ARBA" id="ARBA00022679"/>
    </source>
</evidence>
<dbReference type="RefSeq" id="WP_026936550.1">
    <property type="nucleotide sequence ID" value="NZ_CP028426.1"/>
</dbReference>
<evidence type="ECO:0000313" key="10">
    <source>
        <dbReference type="EMBL" id="MDJ1370735.1"/>
    </source>
</evidence>
<dbReference type="InterPro" id="IPR011009">
    <property type="entry name" value="Kinase-like_dom_sf"/>
</dbReference>
<evidence type="ECO:0000256" key="5">
    <source>
        <dbReference type="ARBA" id="ARBA00036820"/>
    </source>
</evidence>
<evidence type="ECO:0000256" key="6">
    <source>
        <dbReference type="ARBA" id="ARBA00037368"/>
    </source>
</evidence>
<reference evidence="10" key="1">
    <citation type="submission" date="2018-03" db="EMBL/GenBank/DDBJ databases">
        <authorList>
            <person name="Nunes O.C."/>
            <person name="Lopes A.R."/>
            <person name="Froufe H."/>
            <person name="Munoz-Merida A."/>
            <person name="Barroso C."/>
            <person name="Egas C."/>
        </authorList>
    </citation>
    <scope>NUCLEOTIDE SEQUENCE</scope>
    <source>
        <strain evidence="10">ON4</strain>
    </source>
</reference>
<dbReference type="Pfam" id="PF01636">
    <property type="entry name" value="APH"/>
    <property type="match status" value="1"/>
</dbReference>
<dbReference type="EC" id="2.7.1.81" evidence="7"/>
<dbReference type="SUPFAM" id="SSF56112">
    <property type="entry name" value="Protein kinase-like (PK-like)"/>
    <property type="match status" value="1"/>
</dbReference>
<keyword evidence="3" id="KW-0808">Transferase</keyword>
<dbReference type="EMBL" id="PXVD01000006">
    <property type="protein sequence ID" value="MDJ1370735.1"/>
    <property type="molecule type" value="Genomic_DNA"/>
</dbReference>
<organism evidence="10 11">
    <name type="scientific">Gulosibacter molinativorax</name>
    <dbReference type="NCBI Taxonomy" id="256821"/>
    <lineage>
        <taxon>Bacteria</taxon>
        <taxon>Bacillati</taxon>
        <taxon>Actinomycetota</taxon>
        <taxon>Actinomycetes</taxon>
        <taxon>Micrococcales</taxon>
        <taxon>Microbacteriaceae</taxon>
        <taxon>Gulosibacter</taxon>
    </lineage>
</organism>
<evidence type="ECO:0000256" key="1">
    <source>
        <dbReference type="ARBA" id="ARBA00004496"/>
    </source>
</evidence>
<feature type="domain" description="Aminoglycoside phosphotransferase" evidence="9">
    <location>
        <begin position="72"/>
        <end position="271"/>
    </location>
</feature>
<evidence type="ECO:0000259" key="9">
    <source>
        <dbReference type="Pfam" id="PF01636"/>
    </source>
</evidence>
<keyword evidence="4" id="KW-0418">Kinase</keyword>
<evidence type="ECO:0000256" key="2">
    <source>
        <dbReference type="ARBA" id="ARBA00022490"/>
    </source>
</evidence>
<dbReference type="PANTHER" id="PTHR21064">
    <property type="entry name" value="AMINOGLYCOSIDE PHOSPHOTRANSFERASE DOMAIN-CONTAINING PROTEIN-RELATED"/>
    <property type="match status" value="1"/>
</dbReference>
<protein>
    <recommendedName>
        <fullName evidence="8">Hydroxylysine kinase</fullName>
        <ecNumber evidence="7">2.7.1.81</ecNumber>
    </recommendedName>
</protein>
<dbReference type="PANTHER" id="PTHR21064:SF1">
    <property type="entry name" value="HYDROXYLYSINE KINASE"/>
    <property type="match status" value="1"/>
</dbReference>
<comment type="caution">
    <text evidence="10">The sequence shown here is derived from an EMBL/GenBank/DDBJ whole genome shotgun (WGS) entry which is preliminary data.</text>
</comment>
<evidence type="ECO:0000256" key="8">
    <source>
        <dbReference type="ARBA" id="ARBA00040505"/>
    </source>
</evidence>
<dbReference type="Gene3D" id="3.90.1200.10">
    <property type="match status" value="1"/>
</dbReference>
<evidence type="ECO:0000313" key="11">
    <source>
        <dbReference type="Proteomes" id="UP001170379"/>
    </source>
</evidence>
<dbReference type="InterPro" id="IPR050249">
    <property type="entry name" value="Pseudomonas-type_ThrB"/>
</dbReference>
<dbReference type="InterPro" id="IPR002575">
    <property type="entry name" value="Aminoglycoside_PTrfase"/>
</dbReference>
<proteinExistence type="predicted"/>
<reference evidence="10" key="2">
    <citation type="journal article" date="2022" name="Sci. Rep.">
        <title>In silico prediction of the enzymes involved in the degradation of the herbicide molinate by Gulosibacter molinativorax ON4T.</title>
        <authorList>
            <person name="Lopes A.R."/>
            <person name="Bunin E."/>
            <person name="Viana A.T."/>
            <person name="Froufe H."/>
            <person name="Munoz-Merida A."/>
            <person name="Pinho D."/>
            <person name="Figueiredo J."/>
            <person name="Barroso C."/>
            <person name="Vaz-Moreira I."/>
            <person name="Bellanger X."/>
            <person name="Egas C."/>
            <person name="Nunes O.C."/>
        </authorList>
    </citation>
    <scope>NUCLEOTIDE SEQUENCE</scope>
    <source>
        <strain evidence="10">ON4</strain>
    </source>
</reference>
<keyword evidence="11" id="KW-1185">Reference proteome</keyword>
<comment type="subcellular location">
    <subcellularLocation>
        <location evidence="1">Cytoplasm</location>
    </subcellularLocation>
</comment>
<evidence type="ECO:0000256" key="4">
    <source>
        <dbReference type="ARBA" id="ARBA00022777"/>
    </source>
</evidence>
<accession>A0ABT7C6C2</accession>
<comment type="function">
    <text evidence="6">Catalyzes the GTP-dependent phosphorylation of 5-hydroxy-L-lysine.</text>
</comment>
<evidence type="ECO:0000256" key="7">
    <source>
        <dbReference type="ARBA" id="ARBA00038873"/>
    </source>
</evidence>
<gene>
    <name evidence="10" type="ORF">C7K25_05045</name>
</gene>
<name>A0ABT7C6C2_9MICO</name>
<dbReference type="Proteomes" id="UP001170379">
    <property type="component" value="Unassembled WGS sequence"/>
</dbReference>
<keyword evidence="2" id="KW-0963">Cytoplasm</keyword>
<sequence>MPDNAVTPEVLTLDDSEARAILRRDYGIEAVDMHAMPSELATVFRVAAADGRQLAFKASRFSTSQFALESWRTAAMDHLESLGVPVARTVPSVSGTSLVVADVAQSSGRPDASPGSQPSAIVHLGQWLEGTPLDSVRPSPELLREVGRTAAAISRGLAAWPAPPEPISHPWELTRTLETLATTMPAATDPVVREVLQLAHDRFIEHVADKLSSLPQQVVHHDLHDSNLLVTGDSVTGVLDFGDMVWAPRVAELVVAGAYASRRASEPVAGLLDVLKGWGTRVPLEAGEIDVVCDSVVARLAVNLSVWTARLTTDRAAYAQSRSAGVVPVLQSFLAADRNALIAEIQARLGQPY</sequence>